<gene>
    <name evidence="1" type="ORF">ACE1CC_21080</name>
</gene>
<keyword evidence="2" id="KW-1185">Reference proteome</keyword>
<comment type="caution">
    <text evidence="1">The sequence shown here is derived from an EMBL/GenBank/DDBJ whole genome shotgun (WGS) entry which is preliminary data.</text>
</comment>
<dbReference type="PANTHER" id="PTHR36109">
    <property type="entry name" value="MEMBRANE PROTEIN-RELATED"/>
    <property type="match status" value="1"/>
</dbReference>
<dbReference type="Proteomes" id="UP001576774">
    <property type="component" value="Unassembled WGS sequence"/>
</dbReference>
<evidence type="ECO:0000313" key="2">
    <source>
        <dbReference type="Proteomes" id="UP001576774"/>
    </source>
</evidence>
<organism evidence="1 2">
    <name type="scientific">Floridaenema aerugineum BLCC-F46</name>
    <dbReference type="NCBI Taxonomy" id="3153654"/>
    <lineage>
        <taxon>Bacteria</taxon>
        <taxon>Bacillati</taxon>
        <taxon>Cyanobacteriota</taxon>
        <taxon>Cyanophyceae</taxon>
        <taxon>Oscillatoriophycideae</taxon>
        <taxon>Aerosakkonematales</taxon>
        <taxon>Aerosakkonemataceae</taxon>
        <taxon>Floridanema</taxon>
        <taxon>Floridanema aerugineum</taxon>
    </lineage>
</organism>
<proteinExistence type="predicted"/>
<reference evidence="1 2" key="1">
    <citation type="submission" date="2024-09" db="EMBL/GenBank/DDBJ databases">
        <title>Floridaenema gen nov. (Aerosakkonemataceae, Aerosakkonematales ord. nov., Cyanobacteria) from benthic tropical and subtropical fresh waters, with the description of four new species.</title>
        <authorList>
            <person name="Moretto J.A."/>
            <person name="Berthold D.E."/>
            <person name="Lefler F.W."/>
            <person name="Huang I.-S."/>
            <person name="Laughinghouse H. IV."/>
        </authorList>
    </citation>
    <scope>NUCLEOTIDE SEQUENCE [LARGE SCALE GENOMIC DNA]</scope>
    <source>
        <strain evidence="1 2">BLCC-F46</strain>
    </source>
</reference>
<protein>
    <submittedName>
        <fullName evidence="1">General stress protein</fullName>
    </submittedName>
</protein>
<name>A0ABV4X9B6_9CYAN</name>
<evidence type="ECO:0000313" key="1">
    <source>
        <dbReference type="EMBL" id="MFB2879355.1"/>
    </source>
</evidence>
<sequence>MAISAKTRAFGVFSNREAAEIGLTELKKSGFPMEKVSIIAKDLEKGDRVGGAKTTHSVGEQNVNSPTAVVSDLATGSTWGTLLVGLSGLALPGIGPVLAAGSLGVALLTTLGGVAMGTVASNNLVTSLIDLGIPEEDARVYSDRLLAGNYFVIVDGSEEEIDRAEGILSKQDIEYWGIYPPSNG</sequence>
<dbReference type="EMBL" id="JBHFNQ010000164">
    <property type="protein sequence ID" value="MFB2879355.1"/>
    <property type="molecule type" value="Genomic_DNA"/>
</dbReference>
<dbReference type="InterPro" id="IPR052948">
    <property type="entry name" value="Low_temp-induced_all0457"/>
</dbReference>
<dbReference type="RefSeq" id="WP_413272399.1">
    <property type="nucleotide sequence ID" value="NZ_JBHFNQ010000164.1"/>
</dbReference>
<dbReference type="PANTHER" id="PTHR36109:SF2">
    <property type="entry name" value="MEMBRANE PROTEIN"/>
    <property type="match status" value="1"/>
</dbReference>
<accession>A0ABV4X9B6</accession>